<keyword evidence="5" id="KW-1185">Reference proteome</keyword>
<dbReference type="Proteomes" id="UP000198462">
    <property type="component" value="Unassembled WGS sequence"/>
</dbReference>
<dbReference type="OrthoDB" id="7580618at2"/>
<evidence type="ECO:0000313" key="5">
    <source>
        <dbReference type="Proteomes" id="UP000198462"/>
    </source>
</evidence>
<evidence type="ECO:0000256" key="1">
    <source>
        <dbReference type="SAM" id="Coils"/>
    </source>
</evidence>
<dbReference type="InterPro" id="IPR009628">
    <property type="entry name" value="Phage_tape_measure_N"/>
</dbReference>
<feature type="coiled-coil region" evidence="1">
    <location>
        <begin position="262"/>
        <end position="289"/>
    </location>
</feature>
<protein>
    <recommendedName>
        <fullName evidence="3">Bacteriophage tail tape measure N-terminal domain-containing protein</fullName>
    </recommendedName>
</protein>
<dbReference type="EMBL" id="NFZT01000001">
    <property type="protein sequence ID" value="OWV32907.1"/>
    <property type="molecule type" value="Genomic_DNA"/>
</dbReference>
<comment type="caution">
    <text evidence="4">The sequence shown here is derived from an EMBL/GenBank/DDBJ whole genome shotgun (WGS) entry which is preliminary data.</text>
</comment>
<feature type="coiled-coil region" evidence="1">
    <location>
        <begin position="315"/>
        <end position="385"/>
    </location>
</feature>
<name>A0A219B3J1_9SPHN</name>
<gene>
    <name evidence="4" type="ORF">B5C34_05195</name>
</gene>
<organism evidence="4 5">
    <name type="scientific">Pacificimonas flava</name>
    <dbReference type="NCBI Taxonomy" id="1234595"/>
    <lineage>
        <taxon>Bacteria</taxon>
        <taxon>Pseudomonadati</taxon>
        <taxon>Pseudomonadota</taxon>
        <taxon>Alphaproteobacteria</taxon>
        <taxon>Sphingomonadales</taxon>
        <taxon>Sphingosinicellaceae</taxon>
        <taxon>Pacificimonas</taxon>
    </lineage>
</organism>
<proteinExistence type="predicted"/>
<dbReference type="AlphaFoldDB" id="A0A219B3J1"/>
<feature type="domain" description="Bacteriophage tail tape measure N-terminal" evidence="3">
    <location>
        <begin position="121"/>
        <end position="279"/>
    </location>
</feature>
<keyword evidence="1" id="KW-0175">Coiled coil</keyword>
<sequence length="991" mass="102403">MTDLDLRLRLRADGFGLVGQEVRQAAEAVESLGEAGQRGSQGMTAADREARQAGRSAQELGRSTEAATRSQRDLSEAARATAGAVGALDASIDQSSLSMGEQARLAKSLEQAFRGVMVPQNRVTQSAGQQRAMMQNLSFQIQDVSQQFALGVSPMTIFAQQGGQVAYAMQGLGGGLGRVAAFLSGPFGAAMLGGVTVVAALTTAFLQSRAAADDHTDATKEVIRVTTIAEEVERAYKAALGESVLTSEEAAAAALDLAYSRREESLQTLAAAQAALEKARADAELARIARAVAGGNGAGGSVAAATVSAAQGSRIAAAEERLALARKAVDEANLAVIKTSTRLEAIREDQAAREEKRTQREAELAERLADRREKAAEKAAEADIRAAERAEGATARWIEQIEKIADTDLARQQQDLDRLAAAYDPITVAAAKYREELEKIARFERLGSISAEQADRYRAGAGAAQADAIDRYLRDQAPEIFEENGARAGAAFAREALVRAEAIGQLIGGKAGDMIAVAVGLISGSQSGDFTALGGRSGGAATLLAEIFGKNGEFRDGLEEVLGGILPDGGELTGGIETLLNGLGIEGSLGSIGGRAAGGAAIGTLAGGALDLLGVNSSGTGASLGGAAGALVGGSVGALLGSVAGGLLGGLFGGGKDVGEATINQIGAPLRIESNDDEHRAAAVAVANAVTEGIQNIAQALGGDVGSGAVSVSVRNGNYRLDKTGRSLSSTKNGAIDFGQDAEGIKNAAIADLISDGAITGISAAVRRALSSSPDLEDALAEALQVKAIEGELNAAFNPFLEATADFERQAAERVRIAREYGFDVVEIERRNAEDRVRLHEQLLDRQVGSLRTFLDDLEFGSLAEGSATDQRAKVKSEIETLRADLDPTDAEANARLASLLRRFLDLSAEAGGTAGSLAEDRAYARAAATDVVSEAERQLAEAEKQTAQLDELNDQVAELNTIVADLRRSFEAGAFGGSGRGGYNFNVSAP</sequence>
<reference evidence="5" key="1">
    <citation type="submission" date="2017-05" db="EMBL/GenBank/DDBJ databases">
        <authorList>
            <person name="Lin X."/>
        </authorList>
    </citation>
    <scope>NUCLEOTIDE SEQUENCE [LARGE SCALE GENOMIC DNA]</scope>
    <source>
        <strain evidence="5">JLT2012</strain>
    </source>
</reference>
<evidence type="ECO:0000259" key="3">
    <source>
        <dbReference type="Pfam" id="PF06791"/>
    </source>
</evidence>
<evidence type="ECO:0000256" key="2">
    <source>
        <dbReference type="SAM" id="MobiDB-lite"/>
    </source>
</evidence>
<accession>A0A219B3J1</accession>
<feature type="coiled-coil region" evidence="1">
    <location>
        <begin position="926"/>
        <end position="970"/>
    </location>
</feature>
<feature type="region of interest" description="Disordered" evidence="2">
    <location>
        <begin position="29"/>
        <end position="75"/>
    </location>
</feature>
<dbReference type="Pfam" id="PF06791">
    <property type="entry name" value="TMP_2"/>
    <property type="match status" value="1"/>
</dbReference>
<evidence type="ECO:0000313" key="4">
    <source>
        <dbReference type="EMBL" id="OWV32907.1"/>
    </source>
</evidence>
<dbReference type="RefSeq" id="WP_088711696.1">
    <property type="nucleotide sequence ID" value="NZ_NFZT01000001.1"/>
</dbReference>